<dbReference type="PANTHER" id="PTHR32089">
    <property type="entry name" value="METHYL-ACCEPTING CHEMOTAXIS PROTEIN MCPB"/>
    <property type="match status" value="1"/>
</dbReference>
<dbReference type="GO" id="GO:0016020">
    <property type="term" value="C:membrane"/>
    <property type="evidence" value="ECO:0007669"/>
    <property type="project" value="UniProtKB-SubCell"/>
</dbReference>
<evidence type="ECO:0000256" key="1">
    <source>
        <dbReference type="ARBA" id="ARBA00004370"/>
    </source>
</evidence>
<sequence>MFFQKRLRDENEALKQALSDAHQEHQQQIDALMAEIRQRDHELQTFKAHTQREKQLMKNHLDGSAMLDSIRCGLAESATNLEQENQALQQLDKTFAQTHEALDRLSNRAEKIEVQANTSMDAVNVLDKTAASIGQLVLTIQEISSQTNLLALNAAIEAARAGEVGRGFAVVADEVRTLAEKAHDASDKIEALVNQVIGQTAEIKASINANHLCAAEVSASSSQIGSVVKEVLNTSHHMQSVINIAATHAFIDTVKLDHAVWKNDIYRKIEDGQFNEPISAHTDCRLGQWYFNGEGANRFSQLPGYRGIHAPHQMVHDSGQHALSAAADSDDHTLIRHVRAMESASEQVLSALDGLMYDVVRHQNKPAERVVDRTRKTPVSV</sequence>
<evidence type="ECO:0000256" key="5">
    <source>
        <dbReference type="SAM" id="Coils"/>
    </source>
</evidence>
<proteinExistence type="inferred from homology"/>
<dbReference type="STRING" id="1080227.A8L45_21085"/>
<dbReference type="GO" id="GO:0004888">
    <property type="term" value="F:transmembrane signaling receptor activity"/>
    <property type="evidence" value="ECO:0007669"/>
    <property type="project" value="InterPro"/>
</dbReference>
<dbReference type="OrthoDB" id="9808588at2"/>
<dbReference type="Proteomes" id="UP000094936">
    <property type="component" value="Unassembled WGS sequence"/>
</dbReference>
<dbReference type="SUPFAM" id="SSF58104">
    <property type="entry name" value="Methyl-accepting chemotaxis protein (MCP) signaling domain"/>
    <property type="match status" value="1"/>
</dbReference>
<dbReference type="Gene3D" id="1.20.120.30">
    <property type="entry name" value="Aspartate receptor, ligand-binding domain"/>
    <property type="match status" value="1"/>
</dbReference>
<comment type="similarity">
    <text evidence="3">Belongs to the methyl-accepting chemotaxis (MCP) protein family.</text>
</comment>
<dbReference type="Pfam" id="PF13682">
    <property type="entry name" value="CZB"/>
    <property type="match status" value="1"/>
</dbReference>
<dbReference type="SMART" id="SM00283">
    <property type="entry name" value="MA"/>
    <property type="match status" value="1"/>
</dbReference>
<comment type="caution">
    <text evidence="7">The sequence shown here is derived from an EMBL/GenBank/DDBJ whole genome shotgun (WGS) entry which is preliminary data.</text>
</comment>
<evidence type="ECO:0000259" key="6">
    <source>
        <dbReference type="PROSITE" id="PS50111"/>
    </source>
</evidence>
<dbReference type="PANTHER" id="PTHR32089:SF70">
    <property type="entry name" value="ENERGY TAXIS MODULATING METHYL ACCEPTING SENSORY TRANSDUCER"/>
    <property type="match status" value="1"/>
</dbReference>
<dbReference type="InterPro" id="IPR025991">
    <property type="entry name" value="Chemoreceptor_zinc-bind_dom"/>
</dbReference>
<dbReference type="GO" id="GO:0006935">
    <property type="term" value="P:chemotaxis"/>
    <property type="evidence" value="ECO:0007669"/>
    <property type="project" value="InterPro"/>
</dbReference>
<dbReference type="PRINTS" id="PR00260">
    <property type="entry name" value="CHEMTRNSDUCR"/>
</dbReference>
<accession>A0A1C3EA82</accession>
<dbReference type="PROSITE" id="PS50111">
    <property type="entry name" value="CHEMOTAXIS_TRANSDUC_2"/>
    <property type="match status" value="1"/>
</dbReference>
<feature type="coiled-coil region" evidence="5">
    <location>
        <begin position="4"/>
        <end position="42"/>
    </location>
</feature>
<evidence type="ECO:0000313" key="8">
    <source>
        <dbReference type="Proteomes" id="UP000094936"/>
    </source>
</evidence>
<organism evidence="7 8">
    <name type="scientific">Veronia pacifica</name>
    <dbReference type="NCBI Taxonomy" id="1080227"/>
    <lineage>
        <taxon>Bacteria</taxon>
        <taxon>Pseudomonadati</taxon>
        <taxon>Pseudomonadota</taxon>
        <taxon>Gammaproteobacteria</taxon>
        <taxon>Vibrionales</taxon>
        <taxon>Vibrionaceae</taxon>
        <taxon>Veronia</taxon>
    </lineage>
</organism>
<dbReference type="InterPro" id="IPR004089">
    <property type="entry name" value="MCPsignal_dom"/>
</dbReference>
<dbReference type="AlphaFoldDB" id="A0A1C3EA82"/>
<comment type="subcellular location">
    <subcellularLocation>
        <location evidence="1">Membrane</location>
    </subcellularLocation>
</comment>
<dbReference type="EMBL" id="LYBM01000058">
    <property type="protein sequence ID" value="ODA30138.1"/>
    <property type="molecule type" value="Genomic_DNA"/>
</dbReference>
<evidence type="ECO:0000313" key="7">
    <source>
        <dbReference type="EMBL" id="ODA30138.1"/>
    </source>
</evidence>
<feature type="coiled-coil region" evidence="5">
    <location>
        <begin position="74"/>
        <end position="115"/>
    </location>
</feature>
<evidence type="ECO:0000256" key="4">
    <source>
        <dbReference type="PROSITE-ProRule" id="PRU00284"/>
    </source>
</evidence>
<keyword evidence="2 4" id="KW-0807">Transducer</keyword>
<reference evidence="7 8" key="1">
    <citation type="submission" date="2016-05" db="EMBL/GenBank/DDBJ databases">
        <title>Genomic Taxonomy of the Vibrionaceae.</title>
        <authorList>
            <person name="Gomez-Gil B."/>
            <person name="Enciso-Ibarra J."/>
        </authorList>
    </citation>
    <scope>NUCLEOTIDE SEQUENCE [LARGE SCALE GENOMIC DNA]</scope>
    <source>
        <strain evidence="7 8">CAIM 1920</strain>
    </source>
</reference>
<name>A0A1C3EA82_9GAMM</name>
<gene>
    <name evidence="7" type="ORF">A8L45_21085</name>
</gene>
<evidence type="ECO:0000256" key="2">
    <source>
        <dbReference type="ARBA" id="ARBA00023224"/>
    </source>
</evidence>
<dbReference type="InterPro" id="IPR004090">
    <property type="entry name" value="Chemotax_Me-accpt_rcpt"/>
</dbReference>
<feature type="domain" description="Methyl-accepting transducer" evidence="6">
    <location>
        <begin position="74"/>
        <end position="273"/>
    </location>
</feature>
<dbReference type="RefSeq" id="WP_068905332.1">
    <property type="nucleotide sequence ID" value="NZ_JBHUIF010000009.1"/>
</dbReference>
<evidence type="ECO:0000256" key="3">
    <source>
        <dbReference type="ARBA" id="ARBA00029447"/>
    </source>
</evidence>
<protein>
    <submittedName>
        <fullName evidence="7">Chemotaxis protein</fullName>
    </submittedName>
</protein>
<dbReference type="Pfam" id="PF00015">
    <property type="entry name" value="MCPsignal"/>
    <property type="match status" value="1"/>
</dbReference>
<dbReference type="GO" id="GO:0007165">
    <property type="term" value="P:signal transduction"/>
    <property type="evidence" value="ECO:0007669"/>
    <property type="project" value="UniProtKB-KW"/>
</dbReference>
<keyword evidence="8" id="KW-1185">Reference proteome</keyword>
<dbReference type="Gene3D" id="6.10.250.3200">
    <property type="match status" value="1"/>
</dbReference>
<keyword evidence="5" id="KW-0175">Coiled coil</keyword>